<evidence type="ECO:0000259" key="9">
    <source>
        <dbReference type="PROSITE" id="PS50850"/>
    </source>
</evidence>
<keyword evidence="3 7" id="KW-0813">Transport</keyword>
<evidence type="ECO:0000256" key="1">
    <source>
        <dbReference type="ARBA" id="ARBA00004141"/>
    </source>
</evidence>
<comment type="subcellular location">
    <subcellularLocation>
        <location evidence="1">Membrane</location>
        <topology evidence="1">Multi-pass membrane protein</topology>
    </subcellularLocation>
</comment>
<sequence length="421" mass="47214">MSGVLGTQAYKQYFDHPRSYRQGGITACMPAGSLLGSLFSSVLADRYSRKVALQVGCVLWILGSILQCSARNISMLCIGRIVAGFCVGITSAVVPIYQAEIAPKEIRGRVVSFQQWAITWGILINFFIQYFSAEVGGGPKNVHQSKAAFRIPWGIQTVPACVLFIALFFCPYSPRWLASQDRWEEAFETLERLQVGHEQSLSRVLAQYREIEQSLRYERGDMSCYYKILFTKRMVKRVILGSSIQAWSQLCGMNIMMYYIIYIMESANYASPLLTASIQYIINVVLTLPAIMYLDKYGRRPALVVGSFLMMACLFTTGALQQYYGQPVRDAHSGVTWIVKENRPVAGAIVACSYLLVAIFATTWGPTSWTYPAEIYPIQIRAKAVSISTSVNWFWNMVLAFAVPPLRELPRISCPFAPIAC</sequence>
<keyword evidence="10" id="KW-0762">Sugar transport</keyword>
<evidence type="ECO:0000313" key="11">
    <source>
        <dbReference type="Proteomes" id="UP001152049"/>
    </source>
</evidence>
<dbReference type="GO" id="GO:0005351">
    <property type="term" value="F:carbohydrate:proton symporter activity"/>
    <property type="evidence" value="ECO:0007669"/>
    <property type="project" value="TreeGrafter"/>
</dbReference>
<evidence type="ECO:0000256" key="5">
    <source>
        <dbReference type="ARBA" id="ARBA00022989"/>
    </source>
</evidence>
<keyword evidence="11" id="KW-1185">Reference proteome</keyword>
<dbReference type="NCBIfam" id="TIGR00879">
    <property type="entry name" value="SP"/>
    <property type="match status" value="1"/>
</dbReference>
<evidence type="ECO:0000256" key="6">
    <source>
        <dbReference type="ARBA" id="ARBA00023136"/>
    </source>
</evidence>
<accession>A0A9W8RS50</accession>
<dbReference type="SUPFAM" id="SSF103473">
    <property type="entry name" value="MFS general substrate transporter"/>
    <property type="match status" value="1"/>
</dbReference>
<keyword evidence="4 8" id="KW-0812">Transmembrane</keyword>
<dbReference type="InterPro" id="IPR005828">
    <property type="entry name" value="MFS_sugar_transport-like"/>
</dbReference>
<keyword evidence="5 8" id="KW-1133">Transmembrane helix</keyword>
<feature type="transmembrane region" description="Helical" evidence="8">
    <location>
        <begin position="344"/>
        <end position="364"/>
    </location>
</feature>
<proteinExistence type="inferred from homology"/>
<evidence type="ECO:0000256" key="3">
    <source>
        <dbReference type="ARBA" id="ARBA00022448"/>
    </source>
</evidence>
<reference evidence="10" key="1">
    <citation type="submission" date="2022-09" db="EMBL/GenBank/DDBJ databases">
        <title>Fusarium specimens isolated from Avocado Roots.</title>
        <authorList>
            <person name="Stajich J."/>
            <person name="Roper C."/>
            <person name="Heimlech-Rivalta G."/>
        </authorList>
    </citation>
    <scope>NUCLEOTIDE SEQUENCE</scope>
    <source>
        <strain evidence="10">CF00136</strain>
    </source>
</reference>
<dbReference type="PANTHER" id="PTHR48022:SF35">
    <property type="entry name" value="MAJOR FACILITATOR SUPERFAMILY (MFS) PROFILE DOMAIN-CONTAINING PROTEIN"/>
    <property type="match status" value="1"/>
</dbReference>
<keyword evidence="6 8" id="KW-0472">Membrane</keyword>
<dbReference type="InterPro" id="IPR005829">
    <property type="entry name" value="Sugar_transporter_CS"/>
</dbReference>
<evidence type="ECO:0000256" key="4">
    <source>
        <dbReference type="ARBA" id="ARBA00022692"/>
    </source>
</evidence>
<dbReference type="PROSITE" id="PS00216">
    <property type="entry name" value="SUGAR_TRANSPORT_1"/>
    <property type="match status" value="1"/>
</dbReference>
<feature type="domain" description="Major facilitator superfamily (MFS) profile" evidence="9">
    <location>
        <begin position="1"/>
        <end position="421"/>
    </location>
</feature>
<dbReference type="InterPro" id="IPR036259">
    <property type="entry name" value="MFS_trans_sf"/>
</dbReference>
<feature type="transmembrane region" description="Helical" evidence="8">
    <location>
        <begin position="20"/>
        <end position="39"/>
    </location>
</feature>
<organism evidence="10 11">
    <name type="scientific">Fusarium torreyae</name>
    <dbReference type="NCBI Taxonomy" id="1237075"/>
    <lineage>
        <taxon>Eukaryota</taxon>
        <taxon>Fungi</taxon>
        <taxon>Dikarya</taxon>
        <taxon>Ascomycota</taxon>
        <taxon>Pezizomycotina</taxon>
        <taxon>Sordariomycetes</taxon>
        <taxon>Hypocreomycetidae</taxon>
        <taxon>Hypocreales</taxon>
        <taxon>Nectriaceae</taxon>
        <taxon>Fusarium</taxon>
    </lineage>
</organism>
<evidence type="ECO:0000313" key="10">
    <source>
        <dbReference type="EMBL" id="KAJ4251050.1"/>
    </source>
</evidence>
<dbReference type="PANTHER" id="PTHR48022">
    <property type="entry name" value="PLASTIDIC GLUCOSE TRANSPORTER 4"/>
    <property type="match status" value="1"/>
</dbReference>
<dbReference type="Pfam" id="PF00083">
    <property type="entry name" value="Sugar_tr"/>
    <property type="match status" value="1"/>
</dbReference>
<dbReference type="PRINTS" id="PR00171">
    <property type="entry name" value="SUGRTRNSPORT"/>
</dbReference>
<name>A0A9W8RS50_9HYPO</name>
<feature type="transmembrane region" description="Helical" evidence="8">
    <location>
        <begin position="73"/>
        <end position="98"/>
    </location>
</feature>
<evidence type="ECO:0000256" key="8">
    <source>
        <dbReference type="SAM" id="Phobius"/>
    </source>
</evidence>
<feature type="transmembrane region" description="Helical" evidence="8">
    <location>
        <begin position="238"/>
        <end position="261"/>
    </location>
</feature>
<feature type="transmembrane region" description="Helical" evidence="8">
    <location>
        <begin position="273"/>
        <end position="294"/>
    </location>
</feature>
<dbReference type="EMBL" id="JAOQAZ010000029">
    <property type="protein sequence ID" value="KAJ4251050.1"/>
    <property type="molecule type" value="Genomic_DNA"/>
</dbReference>
<dbReference type="PROSITE" id="PS50850">
    <property type="entry name" value="MFS"/>
    <property type="match status" value="1"/>
</dbReference>
<dbReference type="InterPro" id="IPR003663">
    <property type="entry name" value="Sugar/inositol_transpt"/>
</dbReference>
<feature type="transmembrane region" description="Helical" evidence="8">
    <location>
        <begin position="110"/>
        <end position="131"/>
    </location>
</feature>
<dbReference type="InterPro" id="IPR020846">
    <property type="entry name" value="MFS_dom"/>
</dbReference>
<dbReference type="Proteomes" id="UP001152049">
    <property type="component" value="Unassembled WGS sequence"/>
</dbReference>
<gene>
    <name evidence="10" type="primary">HGT1_1</name>
    <name evidence="10" type="ORF">NW762_011700</name>
</gene>
<evidence type="ECO:0000256" key="7">
    <source>
        <dbReference type="RuleBase" id="RU003346"/>
    </source>
</evidence>
<comment type="similarity">
    <text evidence="2 7">Belongs to the major facilitator superfamily. Sugar transporter (TC 2.A.1.1) family.</text>
</comment>
<comment type="caution">
    <text evidence="10">The sequence shown here is derived from an EMBL/GenBank/DDBJ whole genome shotgun (WGS) entry which is preliminary data.</text>
</comment>
<dbReference type="PROSITE" id="PS00217">
    <property type="entry name" value="SUGAR_TRANSPORT_2"/>
    <property type="match status" value="1"/>
</dbReference>
<dbReference type="InterPro" id="IPR050360">
    <property type="entry name" value="MFS_Sugar_Transporters"/>
</dbReference>
<feature type="transmembrane region" description="Helical" evidence="8">
    <location>
        <begin position="51"/>
        <end position="67"/>
    </location>
</feature>
<protein>
    <submittedName>
        <fullName evidence="10">High affinity glucose transporter</fullName>
    </submittedName>
</protein>
<dbReference type="GO" id="GO:0016020">
    <property type="term" value="C:membrane"/>
    <property type="evidence" value="ECO:0007669"/>
    <property type="project" value="UniProtKB-SubCell"/>
</dbReference>
<dbReference type="AlphaFoldDB" id="A0A9W8RS50"/>
<feature type="transmembrane region" description="Helical" evidence="8">
    <location>
        <begin position="151"/>
        <end position="172"/>
    </location>
</feature>
<feature type="transmembrane region" description="Helical" evidence="8">
    <location>
        <begin position="301"/>
        <end position="324"/>
    </location>
</feature>
<dbReference type="Gene3D" id="1.20.1250.20">
    <property type="entry name" value="MFS general substrate transporter like domains"/>
    <property type="match status" value="1"/>
</dbReference>
<dbReference type="OrthoDB" id="4142200at2759"/>
<evidence type="ECO:0000256" key="2">
    <source>
        <dbReference type="ARBA" id="ARBA00010992"/>
    </source>
</evidence>